<evidence type="ECO:0000256" key="11">
    <source>
        <dbReference type="ARBA" id="ARBA00023136"/>
    </source>
</evidence>
<accession>A0A9K3L376</accession>
<evidence type="ECO:0000256" key="2">
    <source>
        <dbReference type="ARBA" id="ARBA00004922"/>
    </source>
</evidence>
<dbReference type="EMBL" id="JAGRRH010000016">
    <property type="protein sequence ID" value="KAG7354018.1"/>
    <property type="molecule type" value="Genomic_DNA"/>
</dbReference>
<reference evidence="14" key="1">
    <citation type="journal article" date="2021" name="Sci. Rep.">
        <title>Diploid genomic architecture of Nitzschia inconspicua, an elite biomass production diatom.</title>
        <authorList>
            <person name="Oliver A."/>
            <person name="Podell S."/>
            <person name="Pinowska A."/>
            <person name="Traller J.C."/>
            <person name="Smith S.R."/>
            <person name="McClure R."/>
            <person name="Beliaev A."/>
            <person name="Bohutskyi P."/>
            <person name="Hill E.A."/>
            <person name="Rabines A."/>
            <person name="Zheng H."/>
            <person name="Allen L.Z."/>
            <person name="Kuo A."/>
            <person name="Grigoriev I.V."/>
            <person name="Allen A.E."/>
            <person name="Hazlebeck D."/>
            <person name="Allen E.E."/>
        </authorList>
    </citation>
    <scope>NUCLEOTIDE SEQUENCE</scope>
    <source>
        <strain evidence="14">Hildebrandi</strain>
    </source>
</reference>
<dbReference type="GO" id="GO:0016020">
    <property type="term" value="C:membrane"/>
    <property type="evidence" value="ECO:0007669"/>
    <property type="project" value="UniProtKB-SubCell"/>
</dbReference>
<keyword evidence="6" id="KW-0808">Transferase</keyword>
<reference evidence="14" key="2">
    <citation type="submission" date="2021-04" db="EMBL/GenBank/DDBJ databases">
        <authorList>
            <person name="Podell S."/>
        </authorList>
    </citation>
    <scope>NUCLEOTIDE SEQUENCE</scope>
    <source>
        <strain evidence="14">Hildebrandi</strain>
    </source>
</reference>
<keyword evidence="9" id="KW-0735">Signal-anchor</keyword>
<sequence length="450" mass="50298">MKTGGITGTLFQRLETRDTSHQQPAIDDNQQMNDTMTVNINASLRVLFVVSGFIVWMSLFRTLQISRVVLDEVVITSATSDDSSLSSSKIIAADHLFIWNIYGSLNDLETDSNGLSSSNRSVPIPGTNHFQGALDGENQSIVHDPYALRKRGCNILTEELDCDVPPGKGPEGIMGYDEKLQIQQPANKSSSTSHENDPGPYRILCAIYTYEGHSNQTLAVADIWGARCDGFLVASTHLAKGLAYVYQNFLEEFDFVFLSGDDTYLVVENLKAWLASHEVLQATKNHTEPFYGGMYTRHVHEALVEAKLAQRFVYHGGGSGYTLNRAALKIFVERGLDHSDCFPETVKSEEDLFMGLCMRHLGLTPVLAARNTNFLQYPTDPKGIIDLTTMENRVKNFWERQLRWFSETHNITLKTGLDAVSEASISFHGIKSPSYMRRMNSIVYRSLDGD</sequence>
<evidence type="ECO:0000259" key="13">
    <source>
        <dbReference type="Pfam" id="PF02434"/>
    </source>
</evidence>
<comment type="caution">
    <text evidence="14">The sequence shown here is derived from an EMBL/GenBank/DDBJ whole genome shotgun (WGS) entry which is preliminary data.</text>
</comment>
<evidence type="ECO:0000256" key="3">
    <source>
        <dbReference type="ARBA" id="ARBA00006462"/>
    </source>
</evidence>
<gene>
    <name evidence="14" type="ORF">IV203_003374</name>
</gene>
<dbReference type="PANTHER" id="PTHR23033">
    <property type="entry name" value="BETA1,3-GALACTOSYLTRANSFERASE"/>
    <property type="match status" value="1"/>
</dbReference>
<organism evidence="14 15">
    <name type="scientific">Nitzschia inconspicua</name>
    <dbReference type="NCBI Taxonomy" id="303405"/>
    <lineage>
        <taxon>Eukaryota</taxon>
        <taxon>Sar</taxon>
        <taxon>Stramenopiles</taxon>
        <taxon>Ochrophyta</taxon>
        <taxon>Bacillariophyta</taxon>
        <taxon>Bacillariophyceae</taxon>
        <taxon>Bacillariophycidae</taxon>
        <taxon>Bacillariales</taxon>
        <taxon>Bacillariaceae</taxon>
        <taxon>Nitzschia</taxon>
    </lineage>
</organism>
<comment type="pathway">
    <text evidence="2">Protein modification; protein glycosylation.</text>
</comment>
<evidence type="ECO:0000256" key="12">
    <source>
        <dbReference type="SAM" id="Phobius"/>
    </source>
</evidence>
<dbReference type="GO" id="GO:0000166">
    <property type="term" value="F:nucleotide binding"/>
    <property type="evidence" value="ECO:0007669"/>
    <property type="project" value="UniProtKB-KW"/>
</dbReference>
<dbReference type="OrthoDB" id="46648at2759"/>
<comment type="similarity">
    <text evidence="3">Belongs to the glycosyltransferase 31 family. Beta3-Gal-T subfamily.</text>
</comment>
<dbReference type="Proteomes" id="UP000693970">
    <property type="component" value="Unassembled WGS sequence"/>
</dbReference>
<keyword evidence="11 12" id="KW-0472">Membrane</keyword>
<keyword evidence="5" id="KW-0328">Glycosyltransferase</keyword>
<evidence type="ECO:0000256" key="8">
    <source>
        <dbReference type="ARBA" id="ARBA00022741"/>
    </source>
</evidence>
<evidence type="ECO:0000256" key="9">
    <source>
        <dbReference type="ARBA" id="ARBA00022968"/>
    </source>
</evidence>
<evidence type="ECO:0000256" key="5">
    <source>
        <dbReference type="ARBA" id="ARBA00022676"/>
    </source>
</evidence>
<name>A0A9K3L376_9STRA</name>
<evidence type="ECO:0000256" key="1">
    <source>
        <dbReference type="ARBA" id="ARBA00004606"/>
    </source>
</evidence>
<evidence type="ECO:0000256" key="4">
    <source>
        <dbReference type="ARBA" id="ARBA00012557"/>
    </source>
</evidence>
<evidence type="ECO:0000313" key="14">
    <source>
        <dbReference type="EMBL" id="KAG7354018.1"/>
    </source>
</evidence>
<dbReference type="PANTHER" id="PTHR23033:SF14">
    <property type="entry name" value="GLYCOPROTEIN-N-ACETYLGALACTOSAMINE 3-BETA-GALACTOSYLTRANSFERASE 1-RELATED"/>
    <property type="match status" value="1"/>
</dbReference>
<dbReference type="EC" id="2.4.1.122" evidence="4"/>
<proteinExistence type="inferred from homology"/>
<evidence type="ECO:0000256" key="6">
    <source>
        <dbReference type="ARBA" id="ARBA00022679"/>
    </source>
</evidence>
<evidence type="ECO:0000313" key="15">
    <source>
        <dbReference type="Proteomes" id="UP000693970"/>
    </source>
</evidence>
<dbReference type="AlphaFoldDB" id="A0A9K3L376"/>
<keyword evidence="8" id="KW-0547">Nucleotide-binding</keyword>
<keyword evidence="15" id="KW-1185">Reference proteome</keyword>
<keyword evidence="7 12" id="KW-0812">Transmembrane</keyword>
<comment type="subcellular location">
    <subcellularLocation>
        <location evidence="1">Membrane</location>
        <topology evidence="1">Single-pass type II membrane protein</topology>
    </subcellularLocation>
</comment>
<dbReference type="InterPro" id="IPR003378">
    <property type="entry name" value="Fringe-like_glycosylTrfase"/>
</dbReference>
<dbReference type="GO" id="GO:0016263">
    <property type="term" value="F:glycoprotein-N-acetylgalactosamine 3-beta-galactosyltransferase activity"/>
    <property type="evidence" value="ECO:0007669"/>
    <property type="project" value="UniProtKB-EC"/>
</dbReference>
<feature type="transmembrane region" description="Helical" evidence="12">
    <location>
        <begin position="42"/>
        <end position="60"/>
    </location>
</feature>
<dbReference type="Pfam" id="PF02434">
    <property type="entry name" value="Fringe"/>
    <property type="match status" value="1"/>
</dbReference>
<protein>
    <recommendedName>
        <fullName evidence="4">N-acetylgalactosaminide beta-1,3-galactosyltransferase</fullName>
        <ecNumber evidence="4">2.4.1.122</ecNumber>
    </recommendedName>
</protein>
<evidence type="ECO:0000256" key="7">
    <source>
        <dbReference type="ARBA" id="ARBA00022692"/>
    </source>
</evidence>
<keyword evidence="10 12" id="KW-1133">Transmembrane helix</keyword>
<feature type="domain" description="Fringe-like glycosyltransferase" evidence="13">
    <location>
        <begin position="254"/>
        <end position="364"/>
    </location>
</feature>
<dbReference type="InterPro" id="IPR026050">
    <property type="entry name" value="C1GALT1/C1GALT1_chp1"/>
</dbReference>
<evidence type="ECO:0000256" key="10">
    <source>
        <dbReference type="ARBA" id="ARBA00022989"/>
    </source>
</evidence>